<dbReference type="Proteomes" id="UP001567538">
    <property type="component" value="Unassembled WGS sequence"/>
</dbReference>
<evidence type="ECO:0000256" key="1">
    <source>
        <dbReference type="ARBA" id="ARBA00022691"/>
    </source>
</evidence>
<dbReference type="AlphaFoldDB" id="A0ABD1FHP5"/>
<dbReference type="InterPro" id="IPR025799">
    <property type="entry name" value="Arg_MeTrfase"/>
</dbReference>
<keyword evidence="2" id="KW-0808">Transferase</keyword>
<dbReference type="EC" id="2.1.1.319" evidence="2"/>
<gene>
    <name evidence="2" type="ORF">AAHA92_34057</name>
</gene>
<dbReference type="InterPro" id="IPR029063">
    <property type="entry name" value="SAM-dependent_MTases_sf"/>
</dbReference>
<accession>A0ABD1FHP5</accession>
<comment type="caution">
    <text evidence="2">The sequence shown here is derived from an EMBL/GenBank/DDBJ whole genome shotgun (WGS) entry which is preliminary data.</text>
</comment>
<sequence>MDIKNNGDASVSGSLDNLNLPTKIKFQYDEDEEAETIEEVAINYTNLDKDSTMCNQEESLVSGDDKTSVDYYFDSYSHFGILFMFFVEFQSDFITCGKQEMLKDVIRTKTYQNLIYKNSFFFKDKIVLDVGAGIGTGMLSLLCAKVCAKHVYAIECSSMASYNTRTFEYYLMYVMKR</sequence>
<keyword evidence="1" id="KW-0949">S-adenosyl-L-methionine</keyword>
<protein>
    <submittedName>
        <fullName evidence="2">Type I protein arginine methyltransferase</fullName>
        <ecNumber evidence="2">2.1.1.319</ecNumber>
    </submittedName>
</protein>
<dbReference type="Gene3D" id="3.40.50.150">
    <property type="entry name" value="Vaccinia Virus protein VP39"/>
    <property type="match status" value="1"/>
</dbReference>
<dbReference type="GO" id="GO:0032259">
    <property type="term" value="P:methylation"/>
    <property type="evidence" value="ECO:0007669"/>
    <property type="project" value="UniProtKB-KW"/>
</dbReference>
<dbReference type="PANTHER" id="PTHR11006:SF53">
    <property type="entry name" value="PROTEIN ARGININE N-METHYLTRANSFERASE 3"/>
    <property type="match status" value="1"/>
</dbReference>
<dbReference type="EMBL" id="JBEAFC010000015">
    <property type="protein sequence ID" value="KAL1531374.1"/>
    <property type="molecule type" value="Genomic_DNA"/>
</dbReference>
<evidence type="ECO:0000313" key="2">
    <source>
        <dbReference type="EMBL" id="KAL1531374.1"/>
    </source>
</evidence>
<dbReference type="GO" id="GO:0035242">
    <property type="term" value="F:protein-arginine omega-N asymmetric methyltransferase activity"/>
    <property type="evidence" value="ECO:0007669"/>
    <property type="project" value="UniProtKB-EC"/>
</dbReference>
<name>A0ABD1FHP5_SALDI</name>
<keyword evidence="3" id="KW-1185">Reference proteome</keyword>
<keyword evidence="2" id="KW-0489">Methyltransferase</keyword>
<evidence type="ECO:0000313" key="3">
    <source>
        <dbReference type="Proteomes" id="UP001567538"/>
    </source>
</evidence>
<proteinExistence type="predicted"/>
<dbReference type="SUPFAM" id="SSF53335">
    <property type="entry name" value="S-adenosyl-L-methionine-dependent methyltransferases"/>
    <property type="match status" value="1"/>
</dbReference>
<dbReference type="PANTHER" id="PTHR11006">
    <property type="entry name" value="PROTEIN ARGININE N-METHYLTRANSFERASE"/>
    <property type="match status" value="1"/>
</dbReference>
<reference evidence="2 3" key="1">
    <citation type="submission" date="2024-06" db="EMBL/GenBank/DDBJ databases">
        <title>A chromosome level genome sequence of Diviner's sage (Salvia divinorum).</title>
        <authorList>
            <person name="Ford S.A."/>
            <person name="Ro D.-K."/>
            <person name="Ness R.W."/>
            <person name="Phillips M.A."/>
        </authorList>
    </citation>
    <scope>NUCLEOTIDE SEQUENCE [LARGE SCALE GENOMIC DNA]</scope>
    <source>
        <strain evidence="2">SAF-2024a</strain>
        <tissue evidence="2">Leaf</tissue>
    </source>
</reference>
<organism evidence="2 3">
    <name type="scientific">Salvia divinorum</name>
    <name type="common">Maria pastora</name>
    <name type="synonym">Diviner's sage</name>
    <dbReference type="NCBI Taxonomy" id="28513"/>
    <lineage>
        <taxon>Eukaryota</taxon>
        <taxon>Viridiplantae</taxon>
        <taxon>Streptophyta</taxon>
        <taxon>Embryophyta</taxon>
        <taxon>Tracheophyta</taxon>
        <taxon>Spermatophyta</taxon>
        <taxon>Magnoliopsida</taxon>
        <taxon>eudicotyledons</taxon>
        <taxon>Gunneridae</taxon>
        <taxon>Pentapetalae</taxon>
        <taxon>asterids</taxon>
        <taxon>lamiids</taxon>
        <taxon>Lamiales</taxon>
        <taxon>Lamiaceae</taxon>
        <taxon>Nepetoideae</taxon>
        <taxon>Mentheae</taxon>
        <taxon>Salviinae</taxon>
        <taxon>Salvia</taxon>
        <taxon>Salvia subgen. Calosphace</taxon>
    </lineage>
</organism>